<dbReference type="InterPro" id="IPR051211">
    <property type="entry name" value="PG_lysyltransferase"/>
</dbReference>
<feature type="domain" description="Phosphatidylglycerol lysyltransferase C-terminal" evidence="8">
    <location>
        <begin position="532"/>
        <end position="819"/>
    </location>
</feature>
<evidence type="ECO:0000313" key="11">
    <source>
        <dbReference type="Proteomes" id="UP000254330"/>
    </source>
</evidence>
<evidence type="ECO:0000256" key="1">
    <source>
        <dbReference type="ARBA" id="ARBA00004651"/>
    </source>
</evidence>
<gene>
    <name evidence="7 9" type="primary">mprF</name>
    <name evidence="10" type="ORF">DFR61_1554</name>
    <name evidence="9" type="ORF">NCTC10597_00172</name>
</gene>
<comment type="similarity">
    <text evidence="7">Belongs to the LPG synthase family.</text>
</comment>
<keyword evidence="2" id="KW-1003">Cell membrane</keyword>
<comment type="caution">
    <text evidence="9">The sequence shown here is derived from an EMBL/GenBank/DDBJ whole genome shotgun (WGS) entry which is preliminary data.</text>
</comment>
<dbReference type="GO" id="GO:0055091">
    <property type="term" value="P:phospholipid homeostasis"/>
    <property type="evidence" value="ECO:0007669"/>
    <property type="project" value="TreeGrafter"/>
</dbReference>
<comment type="function">
    <text evidence="7">Catalyzes the transfer of a lysyl group from L-lysyl-tRNA(Lys) to membrane-bound phosphatidylglycerol (PG), which produces lysylphosphatidylglycerol (LPG), a major component of the bacterial membrane with a positive net charge. LPG synthesis contributes to bacterial virulence as it is involved in the resistance mechanism against cationic antimicrobial peptides (CAMP) produces by the host's immune system (defensins, cathelicidins) and by the competing microorganisms.</text>
</comment>
<evidence type="ECO:0000313" key="9">
    <source>
        <dbReference type="EMBL" id="STX08509.1"/>
    </source>
</evidence>
<dbReference type="OrthoDB" id="145485at2"/>
<feature type="transmembrane region" description="Helical" evidence="7">
    <location>
        <begin position="414"/>
        <end position="431"/>
    </location>
</feature>
<feature type="transmembrane region" description="Helical" evidence="7">
    <location>
        <begin position="443"/>
        <end position="463"/>
    </location>
</feature>
<feature type="transmembrane region" description="Helical" evidence="7">
    <location>
        <begin position="357"/>
        <end position="377"/>
    </location>
</feature>
<name>A0A8B4Q5H1_9BACL</name>
<evidence type="ECO:0000256" key="2">
    <source>
        <dbReference type="ARBA" id="ARBA00022475"/>
    </source>
</evidence>
<dbReference type="NCBIfam" id="NF033480">
    <property type="entry name" value="bifunc_MprF"/>
    <property type="match status" value="1"/>
</dbReference>
<evidence type="ECO:0000256" key="7">
    <source>
        <dbReference type="RuleBase" id="RU363042"/>
    </source>
</evidence>
<evidence type="ECO:0000256" key="3">
    <source>
        <dbReference type="ARBA" id="ARBA00022679"/>
    </source>
</evidence>
<feature type="transmembrane region" description="Helical" evidence="7">
    <location>
        <begin position="129"/>
        <end position="150"/>
    </location>
</feature>
<keyword evidence="7" id="KW-0046">Antibiotic resistance</keyword>
<organism evidence="9 11">
    <name type="scientific">Kurthia zopfii</name>
    <dbReference type="NCBI Taxonomy" id="1650"/>
    <lineage>
        <taxon>Bacteria</taxon>
        <taxon>Bacillati</taxon>
        <taxon>Bacillota</taxon>
        <taxon>Bacilli</taxon>
        <taxon>Bacillales</taxon>
        <taxon>Caryophanaceae</taxon>
        <taxon>Kurthia</taxon>
    </lineage>
</organism>
<accession>A0A8B4Q5H1</accession>
<dbReference type="EMBL" id="UGNP01000001">
    <property type="protein sequence ID" value="STX08509.1"/>
    <property type="molecule type" value="Genomic_DNA"/>
</dbReference>
<feature type="transmembrane region" description="Helical" evidence="7">
    <location>
        <begin position="49"/>
        <end position="69"/>
    </location>
</feature>
<keyword evidence="5 7" id="KW-1133">Transmembrane helix</keyword>
<keyword evidence="9" id="KW-0012">Acyltransferase</keyword>
<sequence length="860" mass="97966">MKINRSTVFQWLKVILPIFLMLFAIREIGKIIREANGEKIASELGAIDVRALVLIAVVPLILAFPMFFYDYFIMKKLKIKRPMKQLMKESLIINSFSNLIGFGGLIGVLLRTHYFKKPEMDNTTFFKMIASVTLFYLAGISLFADILLIFAWDLPLFNEHPFLLLVAGFIGLYTPFLFIKAFIQLLRKKVTVKDVVSDFALIGVSVVEWLGAFCMLVILTKLLHIEIALIDLWPVFVIASAAGIVSMIPGGLGSFDLVFIWGATSLNLPSESVLVLLLCYRVGYYVIPFIAGGALFLRDIWRSFNIGYSSIPNALLEKTTHIIATALVFLAGLALLISSAAPGAIEKLKYIREIMSLPFINVSHQVSVVTGFVLLALSNGISYKDKRSFKVTLFVLIFASILFILKGVQYRQALFMLFVALLLYLSKNRFYRKSYIETWGRSILNTVVISIIILGYIVLGWLAHRNSNYKLPDHIQTLLIRDSGDLFKSAAIGIVVIVCVVVFERWMRKRTQFKKQYANNHLKEINKHLDQYGKKEAFLLGNSEDQCVFWNKKKTVLFPYLVSADKLIVLGDLVGEKEDFKEAIEELIIFADLYGYTPVFYEVSDEFVPYMHGYGFNFFKLGEEGCVDLQTMQFKVHEIEQFDRIAKVVKEQGYEYEVLQAPFTAEFALELDDLLKSIKTTKSSKDTHFFSVQNLNQGPVALIKNEHQEIVAFATLMPLHDERKTISITNLYSLQIDLPSEVLDYLLMKLLMTSKDGGYHQLNVGMMYLQHVGVSKYAGVSEKITAQIIVDAQDTSINKDTLHLKETYANEWKAKYIAYRKRAFLPFTIIQIMMLIGENKFSNKRNQFIAMSNLKKRVVK</sequence>
<dbReference type="EC" id="2.3.2.3" evidence="7"/>
<feature type="transmembrane region" description="Helical" evidence="7">
    <location>
        <begin position="90"/>
        <end position="109"/>
    </location>
</feature>
<comment type="catalytic activity">
    <reaction evidence="7">
        <text>L-lysyl-tRNA(Lys) + a 1,2-diacyl-sn-glycero-3-phospho-(1'-sn-glycerol) = a 1,2-diacyl-sn-glycero-3-phospho-1'-(3'-O-L-lysyl)-sn-glycerol + tRNA(Lys)</text>
        <dbReference type="Rhea" id="RHEA:10668"/>
        <dbReference type="Rhea" id="RHEA-COMP:9696"/>
        <dbReference type="Rhea" id="RHEA-COMP:9697"/>
        <dbReference type="ChEBI" id="CHEBI:64716"/>
        <dbReference type="ChEBI" id="CHEBI:75792"/>
        <dbReference type="ChEBI" id="CHEBI:78442"/>
        <dbReference type="ChEBI" id="CHEBI:78529"/>
        <dbReference type="EC" id="2.3.2.3"/>
    </reaction>
</comment>
<protein>
    <recommendedName>
        <fullName evidence="7">Phosphatidylglycerol lysyltransferase</fullName>
        <ecNumber evidence="7">2.3.2.3</ecNumber>
    </recommendedName>
    <alternativeName>
        <fullName evidence="7">Lysylphosphatidylglycerol synthase</fullName>
    </alternativeName>
</protein>
<reference evidence="10 12" key="2">
    <citation type="submission" date="2019-03" db="EMBL/GenBank/DDBJ databases">
        <title>Genomic Encyclopedia of Type Strains, Phase IV (KMG-IV): sequencing the most valuable type-strain genomes for metagenomic binning, comparative biology and taxonomic classification.</title>
        <authorList>
            <person name="Goeker M."/>
        </authorList>
    </citation>
    <scope>NUCLEOTIDE SEQUENCE [LARGE SCALE GENOMIC DNA]</scope>
    <source>
        <strain evidence="10 12">DSM 20580</strain>
    </source>
</reference>
<dbReference type="PANTHER" id="PTHR34697">
    <property type="entry name" value="PHOSPHATIDYLGLYCEROL LYSYLTRANSFERASE"/>
    <property type="match status" value="1"/>
</dbReference>
<dbReference type="Proteomes" id="UP000254330">
    <property type="component" value="Unassembled WGS sequence"/>
</dbReference>
<feature type="transmembrane region" description="Helical" evidence="7">
    <location>
        <begin position="12"/>
        <end position="29"/>
    </location>
</feature>
<proteinExistence type="inferred from homology"/>
<dbReference type="GO" id="GO:0005886">
    <property type="term" value="C:plasma membrane"/>
    <property type="evidence" value="ECO:0007669"/>
    <property type="project" value="UniProtKB-SubCell"/>
</dbReference>
<comment type="subcellular location">
    <subcellularLocation>
        <location evidence="1 7">Cell membrane</location>
        <topology evidence="1 7">Multi-pass membrane protein</topology>
    </subcellularLocation>
</comment>
<evidence type="ECO:0000259" key="8">
    <source>
        <dbReference type="Pfam" id="PF09924"/>
    </source>
</evidence>
<feature type="transmembrane region" description="Helical" evidence="7">
    <location>
        <begin position="162"/>
        <end position="179"/>
    </location>
</feature>
<dbReference type="GO" id="GO:0006629">
    <property type="term" value="P:lipid metabolic process"/>
    <property type="evidence" value="ECO:0007669"/>
    <property type="project" value="UniProtKB-KW"/>
</dbReference>
<keyword evidence="7" id="KW-0443">Lipid metabolism</keyword>
<dbReference type="RefSeq" id="WP_109350173.1">
    <property type="nucleotide sequence ID" value="NZ_BJUE01000060.1"/>
</dbReference>
<dbReference type="InterPro" id="IPR024320">
    <property type="entry name" value="LPG_synthase_C"/>
</dbReference>
<dbReference type="PANTHER" id="PTHR34697:SF2">
    <property type="entry name" value="PHOSPHATIDYLGLYCEROL LYSYLTRANSFERASE"/>
    <property type="match status" value="1"/>
</dbReference>
<dbReference type="Pfam" id="PF03706">
    <property type="entry name" value="LPG_synthase_TM"/>
    <property type="match status" value="1"/>
</dbReference>
<dbReference type="AlphaFoldDB" id="A0A8B4Q5H1"/>
<evidence type="ECO:0000313" key="10">
    <source>
        <dbReference type="EMBL" id="TDR33386.1"/>
    </source>
</evidence>
<evidence type="ECO:0000256" key="4">
    <source>
        <dbReference type="ARBA" id="ARBA00022692"/>
    </source>
</evidence>
<dbReference type="InterPro" id="IPR022791">
    <property type="entry name" value="L-PG_synthase/AglD"/>
</dbReference>
<evidence type="ECO:0000256" key="6">
    <source>
        <dbReference type="ARBA" id="ARBA00023136"/>
    </source>
</evidence>
<keyword evidence="3 7" id="KW-0808">Transferase</keyword>
<feature type="transmembrane region" description="Helical" evidence="7">
    <location>
        <begin position="486"/>
        <end position="506"/>
    </location>
</feature>
<keyword evidence="12" id="KW-1185">Reference proteome</keyword>
<evidence type="ECO:0000313" key="12">
    <source>
        <dbReference type="Proteomes" id="UP000294641"/>
    </source>
</evidence>
<dbReference type="GO" id="GO:0050071">
    <property type="term" value="F:phosphatidylglycerol lysyltransferase activity"/>
    <property type="evidence" value="ECO:0007669"/>
    <property type="project" value="UniProtKB-EC"/>
</dbReference>
<feature type="transmembrane region" description="Helical" evidence="7">
    <location>
        <begin position="232"/>
        <end position="262"/>
    </location>
</feature>
<feature type="transmembrane region" description="Helical" evidence="7">
    <location>
        <begin position="282"/>
        <end position="301"/>
    </location>
</feature>
<feature type="transmembrane region" description="Helical" evidence="7">
    <location>
        <begin position="389"/>
        <end position="408"/>
    </location>
</feature>
<dbReference type="Pfam" id="PF09924">
    <property type="entry name" value="LPG_synthase_C"/>
    <property type="match status" value="1"/>
</dbReference>
<evidence type="ECO:0000256" key="5">
    <source>
        <dbReference type="ARBA" id="ARBA00022989"/>
    </source>
</evidence>
<dbReference type="GO" id="GO:0046677">
    <property type="term" value="P:response to antibiotic"/>
    <property type="evidence" value="ECO:0007669"/>
    <property type="project" value="UniProtKB-KW"/>
</dbReference>
<keyword evidence="6 7" id="KW-0472">Membrane</keyword>
<keyword evidence="4 7" id="KW-0812">Transmembrane</keyword>
<feature type="transmembrane region" description="Helical" evidence="7">
    <location>
        <begin position="322"/>
        <end position="345"/>
    </location>
</feature>
<feature type="transmembrane region" description="Helical" evidence="7">
    <location>
        <begin position="199"/>
        <end position="220"/>
    </location>
</feature>
<dbReference type="EMBL" id="SNZG01000055">
    <property type="protein sequence ID" value="TDR33386.1"/>
    <property type="molecule type" value="Genomic_DNA"/>
</dbReference>
<dbReference type="Proteomes" id="UP000294641">
    <property type="component" value="Unassembled WGS sequence"/>
</dbReference>
<reference evidence="9 11" key="1">
    <citation type="submission" date="2018-06" db="EMBL/GenBank/DDBJ databases">
        <authorList>
            <consortium name="Pathogen Informatics"/>
            <person name="Doyle S."/>
        </authorList>
    </citation>
    <scope>NUCLEOTIDE SEQUENCE [LARGE SCALE GENOMIC DNA]</scope>
    <source>
        <strain evidence="9 11">NCTC10597</strain>
    </source>
</reference>